<name>A0A1B1UH95_9BRAD</name>
<organism evidence="5 6">
    <name type="scientific">Bradyrhizobium icense</name>
    <dbReference type="NCBI Taxonomy" id="1274631"/>
    <lineage>
        <taxon>Bacteria</taxon>
        <taxon>Pseudomonadati</taxon>
        <taxon>Pseudomonadota</taxon>
        <taxon>Alphaproteobacteria</taxon>
        <taxon>Hyphomicrobiales</taxon>
        <taxon>Nitrobacteraceae</taxon>
        <taxon>Bradyrhizobium</taxon>
    </lineage>
</organism>
<reference evidence="5 6" key="1">
    <citation type="submission" date="2016-07" db="EMBL/GenBank/DDBJ databases">
        <title>Complete genome sequence of Bradyrhizobium icense LMTR 13T, a potential inoculant strain isolated from lima bean (Phaseolus lunatus) in Peru.</title>
        <authorList>
            <person name="Ormeno-Orrillo E."/>
            <person name="Duran D."/>
            <person name="Rogel M.A."/>
            <person name="Rey L."/>
            <person name="Imperial J."/>
            <person name="Ruiz-Argueso T."/>
            <person name="Martinez-Romero E."/>
        </authorList>
    </citation>
    <scope>NUCLEOTIDE SEQUENCE [LARGE SCALE GENOMIC DNA]</scope>
    <source>
        <strain evidence="5 6">LMTR 13</strain>
    </source>
</reference>
<gene>
    <name evidence="5" type="ORF">LMTR13_20075</name>
</gene>
<feature type="chain" id="PRO_5008530600" evidence="4">
    <location>
        <begin position="26"/>
        <end position="349"/>
    </location>
</feature>
<protein>
    <submittedName>
        <fullName evidence="5">C4-dicarboxylate ABC transporter</fullName>
    </submittedName>
</protein>
<evidence type="ECO:0000313" key="5">
    <source>
        <dbReference type="EMBL" id="ANW02130.1"/>
    </source>
</evidence>
<keyword evidence="3" id="KW-0479">Metal-binding</keyword>
<dbReference type="InterPro" id="IPR018389">
    <property type="entry name" value="DctP_fam"/>
</dbReference>
<dbReference type="PANTHER" id="PTHR33376">
    <property type="match status" value="1"/>
</dbReference>
<sequence length="349" mass="37998">MRTIVKLGAIAVAAAIGLGTASAVAQDKKVRIQMQSNFASTLALLGPNAKYTVDQINKLSGGSIEMKFFEPGSLVPPGQAFDAVASGALDAAWATPGFWTGKDIAFAVYSTVPFGPGIPEYLAWMKEGGGEKGMQALYAKFGIHSIMCHLIPPEASGWFRKEIKTLDDMKGLKMRFFGLGANVMQKLGVSTQLLQAGEIFQALQLGTIDATEFSMPVMDLSLGFHQVAKFYYFPGWHQQATVGDLIINKAKWDSLSATQKAQVEAACDQTVLKGISIGESVQGPALKDIEGKGVKLMTWSPEFLAAFEKEWKVVAAEQSEKSPEFKKAWDSLSKFRTEYSAWRDRGYLK</sequence>
<dbReference type="EMBL" id="CP016428">
    <property type="protein sequence ID" value="ANW02130.1"/>
    <property type="molecule type" value="Genomic_DNA"/>
</dbReference>
<dbReference type="GO" id="GO:0046872">
    <property type="term" value="F:metal ion binding"/>
    <property type="evidence" value="ECO:0007669"/>
    <property type="project" value="UniProtKB-KW"/>
</dbReference>
<dbReference type="InterPro" id="IPR038404">
    <property type="entry name" value="TRAP_DctP_sf"/>
</dbReference>
<feature type="binding site" evidence="2">
    <location>
        <position position="154"/>
    </location>
    <ligand>
        <name>substrate</name>
    </ligand>
</feature>
<evidence type="ECO:0000256" key="1">
    <source>
        <dbReference type="ARBA" id="ARBA00022729"/>
    </source>
</evidence>
<dbReference type="PANTHER" id="PTHR33376:SF5">
    <property type="entry name" value="EXTRACYTOPLASMIC SOLUTE RECEPTOR PROTEIN"/>
    <property type="match status" value="1"/>
</dbReference>
<accession>A0A1B1UH95</accession>
<evidence type="ECO:0000313" key="6">
    <source>
        <dbReference type="Proteomes" id="UP000092839"/>
    </source>
</evidence>
<dbReference type="PIRSF" id="PIRSF039026">
    <property type="entry name" value="SiaP"/>
    <property type="match status" value="1"/>
</dbReference>
<dbReference type="Pfam" id="PF03480">
    <property type="entry name" value="DctP"/>
    <property type="match status" value="1"/>
</dbReference>
<feature type="binding site" evidence="3">
    <location>
        <position position="212"/>
    </location>
    <ligand>
        <name>substrate</name>
    </ligand>
</feature>
<dbReference type="KEGG" id="bic:LMTR13_20075"/>
<dbReference type="GO" id="GO:0055085">
    <property type="term" value="P:transmembrane transport"/>
    <property type="evidence" value="ECO:0007669"/>
    <property type="project" value="InterPro"/>
</dbReference>
<keyword evidence="6" id="KW-1185">Reference proteome</keyword>
<keyword evidence="1 4" id="KW-0732">Signal</keyword>
<evidence type="ECO:0000256" key="4">
    <source>
        <dbReference type="SAM" id="SignalP"/>
    </source>
</evidence>
<dbReference type="InterPro" id="IPR026289">
    <property type="entry name" value="SBP_TakP-like"/>
</dbReference>
<dbReference type="GO" id="GO:0031317">
    <property type="term" value="C:tripartite ATP-independent periplasmic transporter complex"/>
    <property type="evidence" value="ECO:0007669"/>
    <property type="project" value="InterPro"/>
</dbReference>
<dbReference type="Gene3D" id="3.40.190.10">
    <property type="entry name" value="Periplasmic binding protein-like II"/>
    <property type="match status" value="1"/>
</dbReference>
<dbReference type="NCBIfam" id="NF037995">
    <property type="entry name" value="TRAP_S1"/>
    <property type="match status" value="1"/>
</dbReference>
<dbReference type="Gene3D" id="3.40.190.170">
    <property type="entry name" value="Bacterial extracellular solute-binding protein, family 7"/>
    <property type="match status" value="1"/>
</dbReference>
<feature type="binding site" evidence="3">
    <location>
        <position position="238"/>
    </location>
    <ligand>
        <name>substrate</name>
    </ligand>
</feature>
<dbReference type="CDD" id="cd13604">
    <property type="entry name" value="PBP2_TRAP_ketoacid_lactate_like"/>
    <property type="match status" value="1"/>
</dbReference>
<proteinExistence type="predicted"/>
<dbReference type="RefSeq" id="WP_065729341.1">
    <property type="nucleotide sequence ID" value="NZ_CP016428.1"/>
</dbReference>
<evidence type="ECO:0000256" key="3">
    <source>
        <dbReference type="PIRSR" id="PIRSR039026-2"/>
    </source>
</evidence>
<dbReference type="OrthoDB" id="9780733at2"/>
<feature type="binding site" evidence="2">
    <location>
        <position position="175"/>
    </location>
    <ligand>
        <name>substrate</name>
    </ligand>
</feature>
<evidence type="ECO:0000256" key="2">
    <source>
        <dbReference type="PIRSR" id="PIRSR039026-1"/>
    </source>
</evidence>
<feature type="signal peptide" evidence="4">
    <location>
        <begin position="1"/>
        <end position="25"/>
    </location>
</feature>
<dbReference type="Proteomes" id="UP000092839">
    <property type="component" value="Chromosome"/>
</dbReference>
<feature type="binding site" evidence="3">
    <location>
        <position position="213"/>
    </location>
    <ligand>
        <name>Na(+)</name>
        <dbReference type="ChEBI" id="CHEBI:29101"/>
    </ligand>
</feature>
<dbReference type="STRING" id="1274631.LMTR13_20075"/>
<dbReference type="AlphaFoldDB" id="A0A1B1UH95"/>